<dbReference type="InParanoid" id="A0A1Y2GQ63"/>
<dbReference type="EMBL" id="MCFF01000015">
    <property type="protein sequence ID" value="ORZ18388.1"/>
    <property type="molecule type" value="Genomic_DNA"/>
</dbReference>
<dbReference type="InterPro" id="IPR036629">
    <property type="entry name" value="YjbJ_sf"/>
</dbReference>
<evidence type="ECO:0000313" key="1">
    <source>
        <dbReference type="EMBL" id="ORZ18388.1"/>
    </source>
</evidence>
<name>A0A1Y2GQ63_9FUNG</name>
<dbReference type="RefSeq" id="XP_021882183.1">
    <property type="nucleotide sequence ID" value="XM_022020760.1"/>
</dbReference>
<protein>
    <recommendedName>
        <fullName evidence="3">CsbD-like domain-containing protein</fullName>
    </recommendedName>
</protein>
<keyword evidence="2" id="KW-1185">Reference proteome</keyword>
<dbReference type="Proteomes" id="UP000193648">
    <property type="component" value="Unassembled WGS sequence"/>
</dbReference>
<proteinExistence type="predicted"/>
<organism evidence="1 2">
    <name type="scientific">Lobosporangium transversale</name>
    <dbReference type="NCBI Taxonomy" id="64571"/>
    <lineage>
        <taxon>Eukaryota</taxon>
        <taxon>Fungi</taxon>
        <taxon>Fungi incertae sedis</taxon>
        <taxon>Mucoromycota</taxon>
        <taxon>Mortierellomycotina</taxon>
        <taxon>Mortierellomycetes</taxon>
        <taxon>Mortierellales</taxon>
        <taxon>Mortierellaceae</taxon>
        <taxon>Lobosporangium</taxon>
    </lineage>
</organism>
<dbReference type="GeneID" id="33562604"/>
<evidence type="ECO:0000313" key="2">
    <source>
        <dbReference type="Proteomes" id="UP000193648"/>
    </source>
</evidence>
<reference evidence="1 2" key="1">
    <citation type="submission" date="2016-07" db="EMBL/GenBank/DDBJ databases">
        <title>Pervasive Adenine N6-methylation of Active Genes in Fungi.</title>
        <authorList>
            <consortium name="DOE Joint Genome Institute"/>
            <person name="Mondo S.J."/>
            <person name="Dannebaum R.O."/>
            <person name="Kuo R.C."/>
            <person name="Labutti K."/>
            <person name="Haridas S."/>
            <person name="Kuo A."/>
            <person name="Salamov A."/>
            <person name="Ahrendt S.R."/>
            <person name="Lipzen A."/>
            <person name="Sullivan W."/>
            <person name="Andreopoulos W.B."/>
            <person name="Clum A."/>
            <person name="Lindquist E."/>
            <person name="Daum C."/>
            <person name="Ramamoorthy G.K."/>
            <person name="Gryganskyi A."/>
            <person name="Culley D."/>
            <person name="Magnuson J.K."/>
            <person name="James T.Y."/>
            <person name="O'Malley M.A."/>
            <person name="Stajich J.E."/>
            <person name="Spatafora J.W."/>
            <person name="Visel A."/>
            <person name="Grigoriev I.V."/>
        </authorList>
    </citation>
    <scope>NUCLEOTIDE SEQUENCE [LARGE SCALE GENOMIC DNA]</scope>
    <source>
        <strain evidence="1 2">NRRL 3116</strain>
    </source>
</reference>
<dbReference type="OrthoDB" id="9999611at2759"/>
<evidence type="ECO:0008006" key="3">
    <source>
        <dbReference type="Google" id="ProtNLM"/>
    </source>
</evidence>
<dbReference type="SUPFAM" id="SSF69047">
    <property type="entry name" value="Hypothetical protein YjbJ"/>
    <property type="match status" value="1"/>
</dbReference>
<dbReference type="AlphaFoldDB" id="A0A1Y2GQ63"/>
<accession>A0A1Y2GQ63</accession>
<gene>
    <name evidence="1" type="ORF">BCR41DRAFT_304451</name>
</gene>
<comment type="caution">
    <text evidence="1">The sequence shown here is derived from an EMBL/GenBank/DDBJ whole genome shotgun (WGS) entry which is preliminary data.</text>
</comment>
<sequence>MTERISNTVNATLGGWKQKIGENLGQPELAASGAAQKTQAENAQRQADEKKYVDGIGHTVEGQAQQKIGSLTGDKTMQAEGIANEALGAAEKQNLERRYQHH</sequence>